<name>A0A369JD68_HYPMA</name>
<dbReference type="Proteomes" id="UP000076154">
    <property type="component" value="Unassembled WGS sequence"/>
</dbReference>
<keyword evidence="3" id="KW-1185">Reference proteome</keyword>
<reference evidence="2" key="1">
    <citation type="submission" date="2018-04" db="EMBL/GenBank/DDBJ databases">
        <title>Whole genome sequencing of Hypsizygus marmoreus.</title>
        <authorList>
            <person name="Choi I.-G."/>
            <person name="Min B."/>
            <person name="Kim J.-G."/>
            <person name="Kim S."/>
            <person name="Oh Y.-L."/>
            <person name="Kong W.-S."/>
            <person name="Park H."/>
            <person name="Jeong J."/>
            <person name="Song E.-S."/>
        </authorList>
    </citation>
    <scope>NUCLEOTIDE SEQUENCE [LARGE SCALE GENOMIC DNA]</scope>
    <source>
        <strain evidence="2">51987-8</strain>
    </source>
</reference>
<feature type="region of interest" description="Disordered" evidence="1">
    <location>
        <begin position="1"/>
        <end position="128"/>
    </location>
</feature>
<dbReference type="AlphaFoldDB" id="A0A369JD68"/>
<evidence type="ECO:0000256" key="1">
    <source>
        <dbReference type="SAM" id="MobiDB-lite"/>
    </source>
</evidence>
<sequence length="159" mass="17100">MSKCSLTVVLTSSGSGSIYRKSPQAYPYTGPGPRFSGPSQSTSSGSIDGNPVVVYPYVGLGPPRIEAQPYSGGRSQPLSSSRRPENRPNPVQGDRLKKTTKRQPNSQSNRQSNPQLNPQLNPLPPKESLDDAIARYGFNVSPVTDADVSYIDDGLNNVH</sequence>
<proteinExistence type="predicted"/>
<feature type="compositionally biased region" description="Polar residues" evidence="1">
    <location>
        <begin position="1"/>
        <end position="16"/>
    </location>
</feature>
<dbReference type="InParanoid" id="A0A369JD68"/>
<feature type="compositionally biased region" description="Low complexity" evidence="1">
    <location>
        <begin position="36"/>
        <end position="63"/>
    </location>
</feature>
<comment type="caution">
    <text evidence="2">The sequence shown here is derived from an EMBL/GenBank/DDBJ whole genome shotgun (WGS) entry which is preliminary data.</text>
</comment>
<protein>
    <submittedName>
        <fullName evidence="2">Uncharacterized protein</fullName>
    </submittedName>
</protein>
<evidence type="ECO:0000313" key="3">
    <source>
        <dbReference type="Proteomes" id="UP000076154"/>
    </source>
</evidence>
<feature type="compositionally biased region" description="Low complexity" evidence="1">
    <location>
        <begin position="102"/>
        <end position="120"/>
    </location>
</feature>
<gene>
    <name evidence="2" type="ORF">Hypma_000286</name>
</gene>
<dbReference type="EMBL" id="LUEZ02000101">
    <property type="protein sequence ID" value="RDB18547.1"/>
    <property type="molecule type" value="Genomic_DNA"/>
</dbReference>
<evidence type="ECO:0000313" key="2">
    <source>
        <dbReference type="EMBL" id="RDB18547.1"/>
    </source>
</evidence>
<organism evidence="2 3">
    <name type="scientific">Hypsizygus marmoreus</name>
    <name type="common">White beech mushroom</name>
    <name type="synonym">Agaricus marmoreus</name>
    <dbReference type="NCBI Taxonomy" id="39966"/>
    <lineage>
        <taxon>Eukaryota</taxon>
        <taxon>Fungi</taxon>
        <taxon>Dikarya</taxon>
        <taxon>Basidiomycota</taxon>
        <taxon>Agaricomycotina</taxon>
        <taxon>Agaricomycetes</taxon>
        <taxon>Agaricomycetidae</taxon>
        <taxon>Agaricales</taxon>
        <taxon>Tricholomatineae</taxon>
        <taxon>Lyophyllaceae</taxon>
        <taxon>Hypsizygus</taxon>
    </lineage>
</organism>
<accession>A0A369JD68</accession>